<keyword evidence="3" id="KW-1185">Reference proteome</keyword>
<name>A0A1X7A291_9RHOB</name>
<gene>
    <name evidence="2" type="primary">ubiE_5</name>
    <name evidence="2" type="ORF">RUM8411_03324</name>
</gene>
<dbReference type="GO" id="GO:0032259">
    <property type="term" value="P:methylation"/>
    <property type="evidence" value="ECO:0007669"/>
    <property type="project" value="UniProtKB-KW"/>
</dbReference>
<feature type="domain" description="Methyltransferase type 11" evidence="1">
    <location>
        <begin position="51"/>
        <end position="142"/>
    </location>
</feature>
<dbReference type="GO" id="GO:0043770">
    <property type="term" value="F:demethylmenaquinone methyltransferase activity"/>
    <property type="evidence" value="ECO:0007669"/>
    <property type="project" value="UniProtKB-EC"/>
</dbReference>
<reference evidence="3" key="1">
    <citation type="submission" date="2017-03" db="EMBL/GenBank/DDBJ databases">
        <authorList>
            <person name="Rodrigo-Torres L."/>
            <person name="Arahal R.D."/>
            <person name="Lucena T."/>
        </authorList>
    </citation>
    <scope>NUCLEOTIDE SEQUENCE [LARGE SCALE GENOMIC DNA]</scope>
    <source>
        <strain evidence="3">CECT 8411</strain>
    </source>
</reference>
<evidence type="ECO:0000313" key="2">
    <source>
        <dbReference type="EMBL" id="SLN66475.1"/>
    </source>
</evidence>
<accession>A0A1X7A291</accession>
<evidence type="ECO:0000259" key="1">
    <source>
        <dbReference type="Pfam" id="PF08241"/>
    </source>
</evidence>
<protein>
    <submittedName>
        <fullName evidence="2">Demethylmenaquinone methyltransferase</fullName>
        <ecNumber evidence="2">2.1.1.163</ecNumber>
    </submittedName>
</protein>
<dbReference type="InterPro" id="IPR029063">
    <property type="entry name" value="SAM-dependent_MTases_sf"/>
</dbReference>
<keyword evidence="2" id="KW-0489">Methyltransferase</keyword>
<dbReference type="AlphaFoldDB" id="A0A1X7A291"/>
<dbReference type="EMBL" id="FWFP01000010">
    <property type="protein sequence ID" value="SLN66475.1"/>
    <property type="molecule type" value="Genomic_DNA"/>
</dbReference>
<dbReference type="Proteomes" id="UP000193778">
    <property type="component" value="Unassembled WGS sequence"/>
</dbReference>
<dbReference type="PANTHER" id="PTHR43591:SF24">
    <property type="entry name" value="2-METHOXY-6-POLYPRENYL-1,4-BENZOQUINOL METHYLASE, MITOCHONDRIAL"/>
    <property type="match status" value="1"/>
</dbReference>
<organism evidence="2 3">
    <name type="scientific">Ruegeria meonggei</name>
    <dbReference type="NCBI Taxonomy" id="1446476"/>
    <lineage>
        <taxon>Bacteria</taxon>
        <taxon>Pseudomonadati</taxon>
        <taxon>Pseudomonadota</taxon>
        <taxon>Alphaproteobacteria</taxon>
        <taxon>Rhodobacterales</taxon>
        <taxon>Roseobacteraceae</taxon>
        <taxon>Ruegeria</taxon>
    </lineage>
</organism>
<dbReference type="PANTHER" id="PTHR43591">
    <property type="entry name" value="METHYLTRANSFERASE"/>
    <property type="match status" value="1"/>
</dbReference>
<dbReference type="InterPro" id="IPR013216">
    <property type="entry name" value="Methyltransf_11"/>
</dbReference>
<dbReference type="SUPFAM" id="SSF53335">
    <property type="entry name" value="S-adenosyl-L-methionine-dependent methyltransferases"/>
    <property type="match status" value="1"/>
</dbReference>
<dbReference type="GO" id="GO:0008757">
    <property type="term" value="F:S-adenosylmethionine-dependent methyltransferase activity"/>
    <property type="evidence" value="ECO:0007669"/>
    <property type="project" value="InterPro"/>
</dbReference>
<dbReference type="EC" id="2.1.1.163" evidence="2"/>
<proteinExistence type="predicted"/>
<dbReference type="Gene3D" id="3.40.50.150">
    <property type="entry name" value="Vaccinia Virus protein VP39"/>
    <property type="match status" value="1"/>
</dbReference>
<evidence type="ECO:0000313" key="3">
    <source>
        <dbReference type="Proteomes" id="UP000193778"/>
    </source>
</evidence>
<dbReference type="CDD" id="cd02440">
    <property type="entry name" value="AdoMet_MTases"/>
    <property type="match status" value="1"/>
</dbReference>
<sequence length="205" mass="22172">MSLIETRNAYDVTADTYSVSHARWLRFAGGEAQCAFEGAVSALLRPGMRMLDAACGTGAVARRLLAGVNGQVDLVLLDTSQRMLNRCSGIPAERVLGCMKCLPFDDDQFDLLTCAWGIETLADPRPALTEFVRVTRPGGHVCLVFCADRPTPSLVGRVLRHSIINSGRGTFLNCQNLRQLAETAGAERVQMLHCTGPAAAMILHI</sequence>
<keyword evidence="2" id="KW-0808">Transferase</keyword>
<dbReference type="RefSeq" id="WP_085823800.1">
    <property type="nucleotide sequence ID" value="NZ_FWFP01000010.1"/>
</dbReference>
<dbReference type="Pfam" id="PF08241">
    <property type="entry name" value="Methyltransf_11"/>
    <property type="match status" value="1"/>
</dbReference>